<sequence length="377" mass="41236">MKKNILKYILVMFLGITLFSCDDFDQEINYYDSVKLDLSASKFTVLDSELATTIDFVSESKTVTDVVVLMDGASLYTGTASNNTFSFTLLRSDLGLDAIGDAQRIYVNATVDGKVKEMYTTISMTSATSIKDPFYEDVDEDGEDIEVSDPIYELSSVVKNITYKVSPKTSTVGNVKAEVKVGEEGTWADLWTKPYSASDLNIGVKGSDYMLGDTVFVRLVAFVGTFTDTVSTSFMLSEYLLGDVAEGMVNVLKPGYDLVGDSIADVANPECTIKFTSNFAQLHQGITALNSTGLVLITDEDLMEEGNLPLLKVAYDAGTVETVIANVTVGDKYIVKTTRDAKDYYGTLEITAANDTRVEADDFVSFHAVVEEYDIEK</sequence>
<dbReference type="EMBL" id="AP018042">
    <property type="protein sequence ID" value="BAX78981.1"/>
    <property type="molecule type" value="Genomic_DNA"/>
</dbReference>
<dbReference type="PROSITE" id="PS51257">
    <property type="entry name" value="PROKAR_LIPOPROTEIN"/>
    <property type="match status" value="1"/>
</dbReference>
<dbReference type="KEGG" id="mbas:ALGA_0591"/>
<proteinExistence type="predicted"/>
<reference evidence="1 2" key="1">
    <citation type="journal article" date="2018" name="Mar. Genomics">
        <title>Complete genome sequence of Marinifilaceae bacterium strain SPP2, isolated from the Antarctic marine sediment.</title>
        <authorList>
            <person name="Watanabe M."/>
            <person name="Kojima H."/>
            <person name="Fukui M."/>
        </authorList>
    </citation>
    <scope>NUCLEOTIDE SEQUENCE [LARGE SCALE GENOMIC DNA]</scope>
    <source>
        <strain evidence="1 2">SPP2</strain>
    </source>
</reference>
<organism evidence="1 2">
    <name type="scientific">Labilibaculum antarcticum</name>
    <dbReference type="NCBI Taxonomy" id="1717717"/>
    <lineage>
        <taxon>Bacteria</taxon>
        <taxon>Pseudomonadati</taxon>
        <taxon>Bacteroidota</taxon>
        <taxon>Bacteroidia</taxon>
        <taxon>Marinilabiliales</taxon>
        <taxon>Marinifilaceae</taxon>
        <taxon>Labilibaculum</taxon>
    </lineage>
</organism>
<protein>
    <submittedName>
        <fullName evidence="1">Uncharacterized protein</fullName>
    </submittedName>
</protein>
<evidence type="ECO:0000313" key="2">
    <source>
        <dbReference type="Proteomes" id="UP000218267"/>
    </source>
</evidence>
<dbReference type="OrthoDB" id="1113299at2"/>
<reference evidence="2" key="2">
    <citation type="journal article" date="2020" name="Antonie Van Leeuwenhoek">
        <title>Labilibaculum antarcticum sp. nov., a novel facultative anaerobic, psychrotorelant bacterium isolated from marine sediment of Antarctica.</title>
        <authorList>
            <person name="Watanabe M."/>
            <person name="Kojima H."/>
            <person name="Fukui M."/>
        </authorList>
    </citation>
    <scope>NUCLEOTIDE SEQUENCE [LARGE SCALE GENOMIC DNA]</scope>
    <source>
        <strain evidence="2">SPP2</strain>
    </source>
</reference>
<evidence type="ECO:0000313" key="1">
    <source>
        <dbReference type="EMBL" id="BAX78981.1"/>
    </source>
</evidence>
<name>A0A1Y1CI64_9BACT</name>
<dbReference type="AlphaFoldDB" id="A0A1Y1CI64"/>
<keyword evidence="2" id="KW-1185">Reference proteome</keyword>
<gene>
    <name evidence="1" type="ORF">ALGA_0591</name>
</gene>
<dbReference type="Proteomes" id="UP000218267">
    <property type="component" value="Chromosome"/>
</dbReference>
<dbReference type="RefSeq" id="WP_096427887.1">
    <property type="nucleotide sequence ID" value="NZ_AP018042.1"/>
</dbReference>
<accession>A0A1Y1CI64</accession>